<reference evidence="3" key="1">
    <citation type="submission" date="2021-06" db="EMBL/GenBank/DDBJ databases">
        <title>50 bacteria genomes isolated from Dapeng, Shenzhen, China.</title>
        <authorList>
            <person name="Zheng W."/>
            <person name="Yu S."/>
            <person name="Huang Y."/>
        </authorList>
    </citation>
    <scope>NUCLEOTIDE SEQUENCE</scope>
    <source>
        <strain evidence="3">DP4N28-2</strain>
    </source>
</reference>
<dbReference type="PANTHER" id="PTHR41339:SF1">
    <property type="entry name" value="SECRETED PROTEIN"/>
    <property type="match status" value="1"/>
</dbReference>
<comment type="caution">
    <text evidence="3">The sequence shown here is derived from an EMBL/GenBank/DDBJ whole genome shotgun (WGS) entry which is preliminary data.</text>
</comment>
<evidence type="ECO:0008006" key="5">
    <source>
        <dbReference type="Google" id="ProtNLM"/>
    </source>
</evidence>
<dbReference type="PROSITE" id="PS51257">
    <property type="entry name" value="PROKAR_LIPOPROTEIN"/>
    <property type="match status" value="1"/>
</dbReference>
<dbReference type="EMBL" id="JAHVKP010000001">
    <property type="protein sequence ID" value="MBY6218519.1"/>
    <property type="molecule type" value="Genomic_DNA"/>
</dbReference>
<proteinExistence type="predicted"/>
<evidence type="ECO:0000256" key="1">
    <source>
        <dbReference type="SAM" id="MobiDB-lite"/>
    </source>
</evidence>
<dbReference type="PANTHER" id="PTHR41339">
    <property type="entry name" value="LIPL48"/>
    <property type="match status" value="1"/>
</dbReference>
<dbReference type="Proteomes" id="UP000824927">
    <property type="component" value="Unassembled WGS sequence"/>
</dbReference>
<feature type="region of interest" description="Disordered" evidence="1">
    <location>
        <begin position="36"/>
        <end position="58"/>
    </location>
</feature>
<dbReference type="RefSeq" id="WP_222405307.1">
    <property type="nucleotide sequence ID" value="NZ_JAHVKP010000001.1"/>
</dbReference>
<name>A0A9Q3S1J7_9SPHN</name>
<gene>
    <name evidence="3" type="ORF">KUV31_09205</name>
</gene>
<protein>
    <recommendedName>
        <fullName evidence="5">Serine/threonine protein kinase</fullName>
    </recommendedName>
</protein>
<sequence length="526" mass="54383">MTNFHRSLILGASAIALAGCGADEIVSPGTGGNITINNGNGGGGTPTPTPTPTSGTLVTPAAGCPTIADAQGLTDEGTISGPTGEYRVCTMPARFNASSTLPYIEGLLYRMNGRVDVGTDGGPAPDNSDGLDDTNVELTIEPGVIVYASGSSFLNVNRGNTISAVGSASRPIIFTSRDNVLGINNDSSSGQWGGVVLSGRAPVTDCIASGATPGSVNCERQVEGAAQPAIFGGATPDDSSGEMSYVQIRYSGFVLSGDSELQSLTTGGTGSGTVLNNIMSYNSSDDGVEFFGGRVNVQNMIVVGAEDDSVDTDTGVKANIQYLIAIQRPGAGDTIIEADSDNAFNESTPRQNTRISNATFVHQKADDQVVRIRGFADYSIANSVIVSTDGTPCLRIDGPEELNRAANASIDEAGPVAFDSIVLDCATAFRDSSGVTATEIETRFNAGANNNSAFTNTLSMLFLNGSNEDAVPVFDVSTWDAFFETPARIGAVFTENADWVNGWTCNSATVTFDSSVTDCTSLPVYN</sequence>
<keyword evidence="2" id="KW-0732">Signal</keyword>
<evidence type="ECO:0000313" key="4">
    <source>
        <dbReference type="Proteomes" id="UP000824927"/>
    </source>
</evidence>
<evidence type="ECO:0000256" key="2">
    <source>
        <dbReference type="SAM" id="SignalP"/>
    </source>
</evidence>
<accession>A0A9Q3S1J7</accession>
<feature type="chain" id="PRO_5040408514" description="Serine/threonine protein kinase" evidence="2">
    <location>
        <begin position="19"/>
        <end position="526"/>
    </location>
</feature>
<organism evidence="3 4">
    <name type="scientific">Qipengyuania aquimaris</name>
    <dbReference type="NCBI Taxonomy" id="255984"/>
    <lineage>
        <taxon>Bacteria</taxon>
        <taxon>Pseudomonadati</taxon>
        <taxon>Pseudomonadota</taxon>
        <taxon>Alphaproteobacteria</taxon>
        <taxon>Sphingomonadales</taxon>
        <taxon>Erythrobacteraceae</taxon>
        <taxon>Qipengyuania</taxon>
    </lineage>
</organism>
<evidence type="ECO:0000313" key="3">
    <source>
        <dbReference type="EMBL" id="MBY6218519.1"/>
    </source>
</evidence>
<feature type="signal peptide" evidence="2">
    <location>
        <begin position="1"/>
        <end position="18"/>
    </location>
</feature>
<dbReference type="AlphaFoldDB" id="A0A9Q3S1J7"/>